<sequence length="87" mass="10248">MIKDMYKKGMSISDIARELRVDRKTVRKYIQQDSPPSLKKRSKAKIEGLFLADFMKNPIRRELLLMGHYYVRRSSPYLCDKSLGHLS</sequence>
<name>A0AAV4LER9_9BACL</name>
<gene>
    <name evidence="2" type="ORF">DNHGIG_18830</name>
</gene>
<feature type="domain" description="HTH IS21-type" evidence="1">
    <location>
        <begin position="1"/>
        <end position="63"/>
    </location>
</feature>
<protein>
    <recommendedName>
        <fullName evidence="1">HTH IS21-type domain-containing protein</fullName>
    </recommendedName>
</protein>
<evidence type="ECO:0000313" key="2">
    <source>
        <dbReference type="EMBL" id="GIM46334.1"/>
    </source>
</evidence>
<keyword evidence="3" id="KW-1185">Reference proteome</keyword>
<dbReference type="Gene3D" id="1.10.10.60">
    <property type="entry name" value="Homeodomain-like"/>
    <property type="match status" value="1"/>
</dbReference>
<reference evidence="2" key="1">
    <citation type="journal article" date="2023" name="Int. J. Syst. Evol. Microbiol.">
        <title>Collibacillus ludicampi gen. nov., sp. nov., a new soil bacterium of the family Alicyclobacillaceae.</title>
        <authorList>
            <person name="Jojima T."/>
            <person name="Ioku Y."/>
            <person name="Fukuta Y."/>
            <person name="Shirasaka N."/>
            <person name="Matsumura Y."/>
            <person name="Mori M."/>
        </authorList>
    </citation>
    <scope>NUCLEOTIDE SEQUENCE</scope>
    <source>
        <strain evidence="2">TP075</strain>
    </source>
</reference>
<accession>A0AAV4LER9</accession>
<dbReference type="Pfam" id="PF13384">
    <property type="entry name" value="HTH_23"/>
    <property type="match status" value="1"/>
</dbReference>
<organism evidence="2 3">
    <name type="scientific">Collibacillus ludicampi</name>
    <dbReference type="NCBI Taxonomy" id="2771369"/>
    <lineage>
        <taxon>Bacteria</taxon>
        <taxon>Bacillati</taxon>
        <taxon>Bacillota</taxon>
        <taxon>Bacilli</taxon>
        <taxon>Bacillales</taxon>
        <taxon>Alicyclobacillaceae</taxon>
        <taxon>Collibacillus</taxon>
    </lineage>
</organism>
<comment type="caution">
    <text evidence="2">The sequence shown here is derived from an EMBL/GenBank/DDBJ whole genome shotgun (WGS) entry which is preliminary data.</text>
</comment>
<dbReference type="SUPFAM" id="SSF46689">
    <property type="entry name" value="Homeodomain-like"/>
    <property type="match status" value="1"/>
</dbReference>
<dbReference type="Proteomes" id="UP001057291">
    <property type="component" value="Unassembled WGS sequence"/>
</dbReference>
<dbReference type="InterPro" id="IPR009057">
    <property type="entry name" value="Homeodomain-like_sf"/>
</dbReference>
<dbReference type="PROSITE" id="PS50531">
    <property type="entry name" value="HTH_IS21"/>
    <property type="match status" value="1"/>
</dbReference>
<dbReference type="AlphaFoldDB" id="A0AAV4LER9"/>
<evidence type="ECO:0000313" key="3">
    <source>
        <dbReference type="Proteomes" id="UP001057291"/>
    </source>
</evidence>
<dbReference type="EMBL" id="BOQE01000001">
    <property type="protein sequence ID" value="GIM46334.1"/>
    <property type="molecule type" value="Genomic_DNA"/>
</dbReference>
<proteinExistence type="predicted"/>
<evidence type="ECO:0000259" key="1">
    <source>
        <dbReference type="PROSITE" id="PS50531"/>
    </source>
</evidence>
<dbReference type="InterPro" id="IPR017894">
    <property type="entry name" value="HTH_IS21_transposase_type"/>
</dbReference>